<sequence>SITYLSHAHHLQDVFSTSILRFCYLQSQSSDWSLLFAGHGMSDRDQAPFWYSSERELSWQLSHHHSQSCSLSTSILTRTVISRLKIDDLFVVVHARWLCFFFCVLSVSSGLLGFMILLRANLRELKQLQRLSGHTSMKYSIARIYQLRENIDVMKMILRMAVPFFKYTTPVMALYFIFISIPGTRDNQTARDLSMAFFDWWLAVLSLAVALTLPIFDFRFRRVAIQLPIFRSLMKANDVHSARVFTTEHVFNDTGRATSIYFSSLEREWNR</sequence>
<dbReference type="PANTHER" id="PTHR47521:SF7">
    <property type="entry name" value="SERPENTINE RECEPTOR CLASS EPSILON-6"/>
    <property type="match status" value="1"/>
</dbReference>
<dbReference type="Proteomes" id="UP001328107">
    <property type="component" value="Unassembled WGS sequence"/>
</dbReference>
<accession>A0AAN5CIV1</accession>
<feature type="transmembrane region" description="Helical" evidence="2">
    <location>
        <begin position="195"/>
        <end position="216"/>
    </location>
</feature>
<gene>
    <name evidence="3" type="ORF">PMAYCL1PPCAC_15371</name>
</gene>
<feature type="transmembrane region" description="Helical" evidence="2">
    <location>
        <begin position="164"/>
        <end position="183"/>
    </location>
</feature>
<dbReference type="GO" id="GO:0016020">
    <property type="term" value="C:membrane"/>
    <property type="evidence" value="ECO:0007669"/>
    <property type="project" value="InterPro"/>
</dbReference>
<dbReference type="EMBL" id="BTRK01000004">
    <property type="protein sequence ID" value="GMR45176.1"/>
    <property type="molecule type" value="Genomic_DNA"/>
</dbReference>
<feature type="non-terminal residue" evidence="3">
    <location>
        <position position="1"/>
    </location>
</feature>
<feature type="transmembrane region" description="Helical" evidence="2">
    <location>
        <begin position="95"/>
        <end position="118"/>
    </location>
</feature>
<evidence type="ECO:0000256" key="1">
    <source>
        <dbReference type="ARBA" id="ARBA00006803"/>
    </source>
</evidence>
<comment type="similarity">
    <text evidence="1">Belongs to the nematode receptor-like protein sre family.</text>
</comment>
<reference evidence="4" key="1">
    <citation type="submission" date="2022-10" db="EMBL/GenBank/DDBJ databases">
        <title>Genome assembly of Pristionchus species.</title>
        <authorList>
            <person name="Yoshida K."/>
            <person name="Sommer R.J."/>
        </authorList>
    </citation>
    <scope>NUCLEOTIDE SEQUENCE [LARGE SCALE GENOMIC DNA]</scope>
    <source>
        <strain evidence="4">RS5460</strain>
    </source>
</reference>
<dbReference type="InterPro" id="IPR052860">
    <property type="entry name" value="NRL-GPCR1"/>
</dbReference>
<dbReference type="PANTHER" id="PTHR47521">
    <property type="entry name" value="SERPENTINE RECEPTOR, CLASS E (EPSILON)-RELATED"/>
    <property type="match status" value="1"/>
</dbReference>
<keyword evidence="2" id="KW-1133">Transmembrane helix</keyword>
<proteinExistence type="inferred from homology"/>
<evidence type="ECO:0000313" key="3">
    <source>
        <dbReference type="EMBL" id="GMR45176.1"/>
    </source>
</evidence>
<organism evidence="3 4">
    <name type="scientific">Pristionchus mayeri</name>
    <dbReference type="NCBI Taxonomy" id="1317129"/>
    <lineage>
        <taxon>Eukaryota</taxon>
        <taxon>Metazoa</taxon>
        <taxon>Ecdysozoa</taxon>
        <taxon>Nematoda</taxon>
        <taxon>Chromadorea</taxon>
        <taxon>Rhabditida</taxon>
        <taxon>Rhabditina</taxon>
        <taxon>Diplogasteromorpha</taxon>
        <taxon>Diplogasteroidea</taxon>
        <taxon>Neodiplogasteridae</taxon>
        <taxon>Pristionchus</taxon>
    </lineage>
</organism>
<name>A0AAN5CIV1_9BILA</name>
<dbReference type="GO" id="GO:0007606">
    <property type="term" value="P:sensory perception of chemical stimulus"/>
    <property type="evidence" value="ECO:0007669"/>
    <property type="project" value="InterPro"/>
</dbReference>
<keyword evidence="2" id="KW-0472">Membrane</keyword>
<keyword evidence="4" id="KW-1185">Reference proteome</keyword>
<evidence type="ECO:0000256" key="2">
    <source>
        <dbReference type="SAM" id="Phobius"/>
    </source>
</evidence>
<dbReference type="AlphaFoldDB" id="A0AAN5CIV1"/>
<protein>
    <recommendedName>
        <fullName evidence="5">G protein-coupled receptor</fullName>
    </recommendedName>
</protein>
<evidence type="ECO:0008006" key="5">
    <source>
        <dbReference type="Google" id="ProtNLM"/>
    </source>
</evidence>
<evidence type="ECO:0000313" key="4">
    <source>
        <dbReference type="Proteomes" id="UP001328107"/>
    </source>
</evidence>
<dbReference type="Pfam" id="PF03125">
    <property type="entry name" value="Sre"/>
    <property type="match status" value="1"/>
</dbReference>
<comment type="caution">
    <text evidence="3">The sequence shown here is derived from an EMBL/GenBank/DDBJ whole genome shotgun (WGS) entry which is preliminary data.</text>
</comment>
<keyword evidence="2" id="KW-0812">Transmembrane</keyword>
<dbReference type="InterPro" id="IPR004151">
    <property type="entry name" value="7TM_GPCR_serpentine_rcpt_Sre"/>
</dbReference>